<organism evidence="1 2">
    <name type="scientific">Pectobacterium phage POP72</name>
    <dbReference type="NCBI Taxonomy" id="1965269"/>
    <lineage>
        <taxon>Viruses</taxon>
        <taxon>Duplodnaviria</taxon>
        <taxon>Heunggongvirae</taxon>
        <taxon>Uroviricota</taxon>
        <taxon>Caudoviricetes</taxon>
        <taxon>Autographivirales</taxon>
        <taxon>Autosignataviridae</taxon>
        <taxon>Molineuxvirinae</taxon>
        <taxon>Axomammavirus</taxon>
        <taxon>Axomammavirus PP1</taxon>
    </lineage>
</organism>
<evidence type="ECO:0000313" key="1">
    <source>
        <dbReference type="EMBL" id="ARB10946.1"/>
    </source>
</evidence>
<name>A0A2R2V0U0_9CAUD</name>
<reference evidence="1 2" key="1">
    <citation type="submission" date="2017-03" db="EMBL/GenBank/DDBJ databases">
        <authorList>
            <person name="Afonso C.L."/>
            <person name="Miller P.J."/>
            <person name="Scott M.A."/>
            <person name="Spackman E."/>
            <person name="Goraichik I."/>
            <person name="Dimitrov K.M."/>
            <person name="Suarez D.L."/>
            <person name="Swayne D.E."/>
        </authorList>
    </citation>
    <scope>NUCLEOTIDE SEQUENCE [LARGE SCALE GENOMIC DNA]</scope>
</reference>
<evidence type="ECO:0000313" key="2">
    <source>
        <dbReference type="Proteomes" id="UP000244377"/>
    </source>
</evidence>
<dbReference type="Proteomes" id="UP000244377">
    <property type="component" value="Genome"/>
</dbReference>
<proteinExistence type="predicted"/>
<sequence length="211" mass="23563">MHKSSCSYMTSNCVDKCDCNQGNPDINVGDIVRRVHNLGCPVWAEFLYKDQPKVFKVTSKSEGGRYVSINGYSQGFNREPFEINFFEKFEVEPVPPCQACLEKDDRFGHTCVQPSNTLDKKPEYTGGSVNYYGVFVSKPTSGGEPYLAECNDIIESLGMNFAEGNALKAIWRRAAHRTLGKKKAGASDDGLYDAEKVVFFGQRLVEQSKVK</sequence>
<dbReference type="EMBL" id="KY744566">
    <property type="protein sequence ID" value="ARB10946.1"/>
    <property type="molecule type" value="Genomic_DNA"/>
</dbReference>
<protein>
    <submittedName>
        <fullName evidence="1">Uncharacterized protein</fullName>
    </submittedName>
</protein>
<gene>
    <name evidence="1" type="ORF">POP72_030</name>
</gene>
<accession>A0A2R2V0U0</accession>